<proteinExistence type="predicted"/>
<gene>
    <name evidence="1" type="ORF">Pint_07672</name>
</gene>
<keyword evidence="2" id="KW-1185">Reference proteome</keyword>
<evidence type="ECO:0000313" key="1">
    <source>
        <dbReference type="EMBL" id="KAJ0025899.1"/>
    </source>
</evidence>
<accession>A0ACC0XYF2</accession>
<evidence type="ECO:0000313" key="2">
    <source>
        <dbReference type="Proteomes" id="UP001163603"/>
    </source>
</evidence>
<comment type="caution">
    <text evidence="1">The sequence shown here is derived from an EMBL/GenBank/DDBJ whole genome shotgun (WGS) entry which is preliminary data.</text>
</comment>
<organism evidence="1 2">
    <name type="scientific">Pistacia integerrima</name>
    <dbReference type="NCBI Taxonomy" id="434235"/>
    <lineage>
        <taxon>Eukaryota</taxon>
        <taxon>Viridiplantae</taxon>
        <taxon>Streptophyta</taxon>
        <taxon>Embryophyta</taxon>
        <taxon>Tracheophyta</taxon>
        <taxon>Spermatophyta</taxon>
        <taxon>Magnoliopsida</taxon>
        <taxon>eudicotyledons</taxon>
        <taxon>Gunneridae</taxon>
        <taxon>Pentapetalae</taxon>
        <taxon>rosids</taxon>
        <taxon>malvids</taxon>
        <taxon>Sapindales</taxon>
        <taxon>Anacardiaceae</taxon>
        <taxon>Pistacia</taxon>
    </lineage>
</organism>
<dbReference type="Proteomes" id="UP001163603">
    <property type="component" value="Chromosome 10"/>
</dbReference>
<dbReference type="EMBL" id="CM047745">
    <property type="protein sequence ID" value="KAJ0025899.1"/>
    <property type="molecule type" value="Genomic_DNA"/>
</dbReference>
<name>A0ACC0XYF2_9ROSI</name>
<sequence>MRLASSCIKLKPLLVFSPTPQRIDKTFAFRNQSRTRNLGFSRWKSTMTEPVVVQVKEKIELTETENKIFDSLLNTLSHFNLKTELRVAGGWVRDKLLGKECYDIDIALDNMLGSEFANKVAEYVASTGEKPPSGLGVIPSNPDQSKHLETARMYFFNLWIDFVNLRCEDYSENSRIPTMKFGTAEEDAYRRDLTINSFLGLLVIHTLKVIPYYCNNGVYFSFGSLFYNINTSSVEDLTGRGIEDLKSGKIVTPLPPKATFLDDPLRVLRAIRFGARFGFILDEELKKAAACDEVKAALAAKISKERIGTEIDLMVSGNQPVKALTYICDLTLFWIVFNLPPKSEPAVSDGCDRLCIAYLDAAWNLTQLIGCSNLSDEQRRLSLYAALFLPFKEITYKDNKAKKMPIVNYIFRESLKRKASDAETVINIHKSLEKFLSLIPYLVSTEDVKLAEVHWGRELVDDSVPLKLRVLTGFLLREIKDFWRVALLMSTLLYPTDVDHTDDILNEHFQLDKRRDLFEAVENAISKLGLEKVWDVKPLVNGKEIMSVLQLKSGGPLVREWQQKLLAWQLAHPSGTAEDCLDWMKETHSKRVKLESGNSVD</sequence>
<protein>
    <submittedName>
        <fullName evidence="1">Uncharacterized protein</fullName>
    </submittedName>
</protein>
<reference evidence="2" key="1">
    <citation type="journal article" date="2023" name="G3 (Bethesda)">
        <title>Genome assembly and association tests identify interacting loci associated with vigor, precocity, and sex in interspecific pistachio rootstocks.</title>
        <authorList>
            <person name="Palmer W."/>
            <person name="Jacygrad E."/>
            <person name="Sagayaradj S."/>
            <person name="Cavanaugh K."/>
            <person name="Han R."/>
            <person name="Bertier L."/>
            <person name="Beede B."/>
            <person name="Kafkas S."/>
            <person name="Golino D."/>
            <person name="Preece J."/>
            <person name="Michelmore R."/>
        </authorList>
    </citation>
    <scope>NUCLEOTIDE SEQUENCE [LARGE SCALE GENOMIC DNA]</scope>
</reference>